<evidence type="ECO:0000256" key="10">
    <source>
        <dbReference type="ARBA" id="ARBA00039095"/>
    </source>
</evidence>
<comment type="similarity">
    <text evidence="1">Belongs to the four-carbon acid sugar kinase family.</text>
</comment>
<accession>A0A100W4R9</accession>
<evidence type="ECO:0000256" key="7">
    <source>
        <dbReference type="ARBA" id="ARBA00035898"/>
    </source>
</evidence>
<dbReference type="EC" id="2.7.1.217" evidence="10"/>
<feature type="domain" description="Four-carbon acid sugar kinase N-terminal" evidence="13">
    <location>
        <begin position="11"/>
        <end position="233"/>
    </location>
</feature>
<dbReference type="GO" id="GO:0005524">
    <property type="term" value="F:ATP binding"/>
    <property type="evidence" value="ECO:0007669"/>
    <property type="project" value="UniProtKB-KW"/>
</dbReference>
<feature type="domain" description="Four-carbon acid sugar kinase nucleotide binding" evidence="14">
    <location>
        <begin position="263"/>
        <end position="416"/>
    </location>
</feature>
<evidence type="ECO:0000256" key="5">
    <source>
        <dbReference type="ARBA" id="ARBA00022840"/>
    </source>
</evidence>
<dbReference type="GO" id="GO:0016301">
    <property type="term" value="F:kinase activity"/>
    <property type="evidence" value="ECO:0007669"/>
    <property type="project" value="UniProtKB-KW"/>
</dbReference>
<dbReference type="Gene3D" id="3.40.980.20">
    <property type="entry name" value="Four-carbon acid sugar kinase, nucleotide binding domain"/>
    <property type="match status" value="1"/>
</dbReference>
<dbReference type="EMBL" id="BCSX01000050">
    <property type="protein sequence ID" value="GAS91597.1"/>
    <property type="molecule type" value="Genomic_DNA"/>
</dbReference>
<dbReference type="Pfam" id="PF17042">
    <property type="entry name" value="NBD_C"/>
    <property type="match status" value="1"/>
</dbReference>
<evidence type="ECO:0000256" key="8">
    <source>
        <dbReference type="ARBA" id="ARBA00036346"/>
    </source>
</evidence>
<keyword evidence="2" id="KW-0808">Transferase</keyword>
<dbReference type="Gene3D" id="3.40.50.10840">
    <property type="entry name" value="Putative sugar-binding, N-terminal domain"/>
    <property type="match status" value="1"/>
</dbReference>
<evidence type="ECO:0000256" key="4">
    <source>
        <dbReference type="ARBA" id="ARBA00022777"/>
    </source>
</evidence>
<comment type="catalytic activity">
    <reaction evidence="8">
        <text>3-dehydro-D-erythronate + ATP = 3-dehydro-4-O-phospho-D-erythronate + ADP + H(+)</text>
        <dbReference type="Rhea" id="RHEA:52556"/>
        <dbReference type="ChEBI" id="CHEBI:15378"/>
        <dbReference type="ChEBI" id="CHEBI:30616"/>
        <dbReference type="ChEBI" id="CHEBI:57958"/>
        <dbReference type="ChEBI" id="CHEBI:136593"/>
        <dbReference type="ChEBI" id="CHEBI:456216"/>
        <dbReference type="EC" id="2.7.1.217"/>
    </reaction>
</comment>
<reference evidence="16" key="2">
    <citation type="submission" date="2016-02" db="EMBL/GenBank/DDBJ databases">
        <title>Draft genome sequence of five rapidly growing Mycobacterium species.</title>
        <authorList>
            <person name="Katahira K."/>
            <person name="Gotou Y."/>
            <person name="Iida K."/>
            <person name="Ogura Y."/>
            <person name="Hayashi T."/>
        </authorList>
    </citation>
    <scope>NUCLEOTIDE SEQUENCE [LARGE SCALE GENOMIC DNA]</scope>
    <source>
        <strain evidence="16">JCM15654</strain>
    </source>
</reference>
<dbReference type="STRING" id="146020.RMCB_5693"/>
<evidence type="ECO:0000259" key="14">
    <source>
        <dbReference type="Pfam" id="PF17042"/>
    </source>
</evidence>
<dbReference type="NCBIfam" id="NF043035">
    <property type="entry name" value="OxoTetrKin"/>
    <property type="match status" value="1"/>
</dbReference>
<protein>
    <recommendedName>
        <fullName evidence="11">3-oxo-tetronate kinase</fullName>
        <ecNumber evidence="10">2.7.1.217</ecNumber>
    </recommendedName>
    <alternativeName>
        <fullName evidence="12">3-dehydrotetronate 4-kinase</fullName>
    </alternativeName>
</protein>
<keyword evidence="4" id="KW-0418">Kinase</keyword>
<gene>
    <name evidence="15" type="ORF">RMCB_5693</name>
</gene>
<evidence type="ECO:0000313" key="15">
    <source>
        <dbReference type="EMBL" id="GAS91597.1"/>
    </source>
</evidence>
<reference evidence="16" key="1">
    <citation type="journal article" date="2016" name="Genome Announc.">
        <title>Draft Genome Sequences of Five Rapidly Growing Mycobacterium Species, M. thermoresistibile, M. fortuitum subsp. acetamidolyticum, M. canariasense, M. brisbanense, and M. novocastrense.</title>
        <authorList>
            <person name="Katahira K."/>
            <person name="Ogura Y."/>
            <person name="Gotoh Y."/>
            <person name="Hayashi T."/>
        </authorList>
    </citation>
    <scope>NUCLEOTIDE SEQUENCE [LARGE SCALE GENOMIC DNA]</scope>
    <source>
        <strain evidence="16">JCM15654</strain>
    </source>
</reference>
<dbReference type="OrthoDB" id="191465at2"/>
<dbReference type="Proteomes" id="UP000069620">
    <property type="component" value="Unassembled WGS sequence"/>
</dbReference>
<evidence type="ECO:0000256" key="1">
    <source>
        <dbReference type="ARBA" id="ARBA00005715"/>
    </source>
</evidence>
<evidence type="ECO:0000313" key="16">
    <source>
        <dbReference type="Proteomes" id="UP000069620"/>
    </source>
</evidence>
<keyword evidence="6" id="KW-0119">Carbohydrate metabolism</keyword>
<dbReference type="SUPFAM" id="SSF142764">
    <property type="entry name" value="YgbK-like"/>
    <property type="match status" value="1"/>
</dbReference>
<keyword evidence="5" id="KW-0067">ATP-binding</keyword>
<name>A0A100W4R9_9MYCO</name>
<comment type="catalytic activity">
    <reaction evidence="7">
        <text>3-dehydro-L-erythronate + ATP = 3-dehydro-4-O-phospho-L-erythronate + ADP + H(+)</text>
        <dbReference type="Rhea" id="RHEA:52552"/>
        <dbReference type="ChEBI" id="CHEBI:15378"/>
        <dbReference type="ChEBI" id="CHEBI:30616"/>
        <dbReference type="ChEBI" id="CHEBI:136592"/>
        <dbReference type="ChEBI" id="CHEBI:136670"/>
        <dbReference type="ChEBI" id="CHEBI:456216"/>
        <dbReference type="EC" id="2.7.1.217"/>
    </reaction>
</comment>
<keyword evidence="16" id="KW-1185">Reference proteome</keyword>
<dbReference type="InterPro" id="IPR050007">
    <property type="entry name" value="OtnK"/>
</dbReference>
<keyword evidence="3" id="KW-0547">Nucleotide-binding</keyword>
<evidence type="ECO:0000256" key="9">
    <source>
        <dbReference type="ARBA" id="ARBA00037335"/>
    </source>
</evidence>
<dbReference type="InterPro" id="IPR042213">
    <property type="entry name" value="NBD_C_sf"/>
</dbReference>
<evidence type="ECO:0000256" key="2">
    <source>
        <dbReference type="ARBA" id="ARBA00022679"/>
    </source>
</evidence>
<dbReference type="AlphaFoldDB" id="A0A100W4R9"/>
<dbReference type="InterPro" id="IPR031475">
    <property type="entry name" value="NBD_C"/>
</dbReference>
<evidence type="ECO:0000259" key="13">
    <source>
        <dbReference type="Pfam" id="PF07005"/>
    </source>
</evidence>
<comment type="function">
    <text evidence="9">Catalyzes the ATP-dependent phosphorylation of 3-oxo-tetronate to 3-oxo-tetronate 4-phosphate.</text>
</comment>
<evidence type="ECO:0000256" key="6">
    <source>
        <dbReference type="ARBA" id="ARBA00023277"/>
    </source>
</evidence>
<dbReference type="Pfam" id="PF07005">
    <property type="entry name" value="SBD_N"/>
    <property type="match status" value="1"/>
</dbReference>
<proteinExistence type="inferred from homology"/>
<evidence type="ECO:0000256" key="3">
    <source>
        <dbReference type="ARBA" id="ARBA00022741"/>
    </source>
</evidence>
<evidence type="ECO:0000256" key="11">
    <source>
        <dbReference type="ARBA" id="ARBA00039461"/>
    </source>
</evidence>
<evidence type="ECO:0000256" key="12">
    <source>
        <dbReference type="ARBA" id="ARBA00041377"/>
    </source>
</evidence>
<comment type="caution">
    <text evidence="15">The sequence shown here is derived from an EMBL/GenBank/DDBJ whole genome shotgun (WGS) entry which is preliminary data.</text>
</comment>
<dbReference type="InterPro" id="IPR010737">
    <property type="entry name" value="4-carb_acid_sugar_kinase_N"/>
</dbReference>
<organism evidence="15 16">
    <name type="scientific">Mycolicibacterium brisbanense</name>
    <dbReference type="NCBI Taxonomy" id="146020"/>
    <lineage>
        <taxon>Bacteria</taxon>
        <taxon>Bacillati</taxon>
        <taxon>Actinomycetota</taxon>
        <taxon>Actinomycetes</taxon>
        <taxon>Mycobacteriales</taxon>
        <taxon>Mycobacteriaceae</taxon>
        <taxon>Mycolicibacterium</taxon>
    </lineage>
</organism>
<sequence>MTRDRRCAPVGFIADDITGATDLASALAARGLDTRLAFGSSAVCDEGGDAIVVALKIRSVPAAEARAAAIEAAEALLATGAEQLFSKYCSTFDSTPGGNIGPIADALIDVTGARRVVHCPSYPANGRTVYLGHLFVGDTLLSESTMRDHPLNPMRDPHLPRVLARQTSRDVALVEFTAVDAGAEAVTTCLEGIADQAAGAHHVIADAVRDTDLDTIAQATAGDRLCAGGAAYGAAFAAAARTRAGHAPHMQRERPVLPRGPSAVLAGSLSQATHEQIRAFDGPTLTLGVVELVDGDIAVRRSLEFAERCLSSGPLLITTDHDAVGLRAGATGLSPAQVSRRIEVAMGRIGIGLEKAGVRRLIVAGGETSGAVAEALSLRSARIGPDISVGVPWLVAEDRGLAIAFKSGNFGGPSFFRDALQVAQT</sequence>
<dbReference type="InterPro" id="IPR037051">
    <property type="entry name" value="4-carb_acid_sugar_kinase_N_sf"/>
</dbReference>
<dbReference type="RefSeq" id="WP_062831436.1">
    <property type="nucleotide sequence ID" value="NZ_BCSX01000050.1"/>
</dbReference>